<evidence type="ECO:0000256" key="2">
    <source>
        <dbReference type="ARBA" id="ARBA00023015"/>
    </source>
</evidence>
<dbReference type="InterPro" id="IPR036390">
    <property type="entry name" value="WH_DNA-bd_sf"/>
</dbReference>
<keyword evidence="3" id="KW-0238">DNA-binding</keyword>
<feature type="domain" description="HTH lysR-type" evidence="5">
    <location>
        <begin position="7"/>
        <end position="65"/>
    </location>
</feature>
<gene>
    <name evidence="6" type="ORF">GXW71_01745</name>
</gene>
<dbReference type="Gene3D" id="1.10.10.10">
    <property type="entry name" value="Winged helix-like DNA-binding domain superfamily/Winged helix DNA-binding domain"/>
    <property type="match status" value="1"/>
</dbReference>
<proteinExistence type="inferred from homology"/>
<dbReference type="InterPro" id="IPR005119">
    <property type="entry name" value="LysR_subst-bd"/>
</dbReference>
<accession>A0ABS5ERZ0</accession>
<protein>
    <submittedName>
        <fullName evidence="6">LysR family transcriptional regulator</fullName>
    </submittedName>
</protein>
<comment type="caution">
    <text evidence="6">The sequence shown here is derived from an EMBL/GenBank/DDBJ whole genome shotgun (WGS) entry which is preliminary data.</text>
</comment>
<dbReference type="InterPro" id="IPR058163">
    <property type="entry name" value="LysR-type_TF_proteobact-type"/>
</dbReference>
<dbReference type="Pfam" id="PF03466">
    <property type="entry name" value="LysR_substrate"/>
    <property type="match status" value="1"/>
</dbReference>
<dbReference type="PANTHER" id="PTHR30537:SF74">
    <property type="entry name" value="HTH-TYPE TRANSCRIPTIONAL REGULATOR TRPI"/>
    <property type="match status" value="1"/>
</dbReference>
<name>A0ABS5ERZ0_9PROT</name>
<dbReference type="PANTHER" id="PTHR30537">
    <property type="entry name" value="HTH-TYPE TRANSCRIPTIONAL REGULATOR"/>
    <property type="match status" value="1"/>
</dbReference>
<comment type="similarity">
    <text evidence="1">Belongs to the LysR transcriptional regulatory family.</text>
</comment>
<keyword evidence="7" id="KW-1185">Reference proteome</keyword>
<evidence type="ECO:0000313" key="6">
    <source>
        <dbReference type="EMBL" id="MBR0663067.1"/>
    </source>
</evidence>
<keyword evidence="2" id="KW-0805">Transcription regulation</keyword>
<evidence type="ECO:0000256" key="4">
    <source>
        <dbReference type="ARBA" id="ARBA00023163"/>
    </source>
</evidence>
<dbReference type="SUPFAM" id="SSF53850">
    <property type="entry name" value="Periplasmic binding protein-like II"/>
    <property type="match status" value="1"/>
</dbReference>
<evidence type="ECO:0000313" key="7">
    <source>
        <dbReference type="Proteomes" id="UP001196870"/>
    </source>
</evidence>
<dbReference type="Proteomes" id="UP001196870">
    <property type="component" value="Unassembled WGS sequence"/>
</dbReference>
<evidence type="ECO:0000259" key="5">
    <source>
        <dbReference type="PROSITE" id="PS50931"/>
    </source>
</evidence>
<dbReference type="InterPro" id="IPR000847">
    <property type="entry name" value="LysR_HTH_N"/>
</dbReference>
<dbReference type="RefSeq" id="WP_211850666.1">
    <property type="nucleotide sequence ID" value="NZ_JAAGBB010000002.1"/>
</dbReference>
<dbReference type="EMBL" id="JAAGBB010000002">
    <property type="protein sequence ID" value="MBR0663067.1"/>
    <property type="molecule type" value="Genomic_DNA"/>
</dbReference>
<evidence type="ECO:0000256" key="3">
    <source>
        <dbReference type="ARBA" id="ARBA00023125"/>
    </source>
</evidence>
<sequence>MPNRSRLPLIAFRAFEAVARLGGVRRAADELRVTEGAVSQQLRALEAALGVPLVWRNANRRLTLTEQGAGLLSNLTAAFDLMEHGVREVEAARSSRRLRVRVLPTLAIRWLIPRLGGFYQRHGDVDIEVSTAAERETVLGPEDDFVARQGRGGWPGVRAEPLFQDAFLPVCAPAAAKALRAPKALAKATRLHSMLRPDAWRIWLEAKGMTEAVEPEVGLRFANAALAYQASIEGLGVAMAQHAYVEADLRDGRLVAPWPDTVGTTEGYYLLCAEEKAELPKHKAFLAWIRDCVGGTAGIRPRQG</sequence>
<dbReference type="SUPFAM" id="SSF46785">
    <property type="entry name" value="Winged helix' DNA-binding domain"/>
    <property type="match status" value="1"/>
</dbReference>
<dbReference type="PROSITE" id="PS50931">
    <property type="entry name" value="HTH_LYSR"/>
    <property type="match status" value="1"/>
</dbReference>
<dbReference type="Gene3D" id="3.40.190.10">
    <property type="entry name" value="Periplasmic binding protein-like II"/>
    <property type="match status" value="2"/>
</dbReference>
<organism evidence="6 7">
    <name type="scientific">Plastoroseomonas hellenica</name>
    <dbReference type="NCBI Taxonomy" id="2687306"/>
    <lineage>
        <taxon>Bacteria</taxon>
        <taxon>Pseudomonadati</taxon>
        <taxon>Pseudomonadota</taxon>
        <taxon>Alphaproteobacteria</taxon>
        <taxon>Acetobacterales</taxon>
        <taxon>Acetobacteraceae</taxon>
        <taxon>Plastoroseomonas</taxon>
    </lineage>
</organism>
<dbReference type="CDD" id="cd08432">
    <property type="entry name" value="PBP2_GcdR_TrpI_HvrB_AmpR_like"/>
    <property type="match status" value="1"/>
</dbReference>
<evidence type="ECO:0000256" key="1">
    <source>
        <dbReference type="ARBA" id="ARBA00009437"/>
    </source>
</evidence>
<dbReference type="Pfam" id="PF00126">
    <property type="entry name" value="HTH_1"/>
    <property type="match status" value="1"/>
</dbReference>
<reference evidence="7" key="1">
    <citation type="journal article" date="2021" name="Syst. Appl. Microbiol.">
        <title>Roseomonas hellenica sp. nov., isolated from roots of wild-growing Alkanna tinctoria.</title>
        <authorList>
            <person name="Rat A."/>
            <person name="Naranjo H.D."/>
            <person name="Lebbe L."/>
            <person name="Cnockaert M."/>
            <person name="Krigas N."/>
            <person name="Grigoriadou K."/>
            <person name="Maloupa E."/>
            <person name="Willems A."/>
        </authorList>
    </citation>
    <scope>NUCLEOTIDE SEQUENCE [LARGE SCALE GENOMIC DNA]</scope>
    <source>
        <strain evidence="7">LMG 31523</strain>
    </source>
</reference>
<dbReference type="InterPro" id="IPR036388">
    <property type="entry name" value="WH-like_DNA-bd_sf"/>
</dbReference>
<keyword evidence="4" id="KW-0804">Transcription</keyword>